<dbReference type="EMBL" id="LAZR01017982">
    <property type="protein sequence ID" value="KKL98174.1"/>
    <property type="molecule type" value="Genomic_DNA"/>
</dbReference>
<gene>
    <name evidence="1" type="ORF">LCGC14_1827100</name>
</gene>
<sequence length="62" mass="7243">MTKFIPMQLVTPWSGMHCTSCKAITPHRKEVERSQLSDPVTYYKCDMCGEINFDNFTKKQKL</sequence>
<evidence type="ECO:0000313" key="1">
    <source>
        <dbReference type="EMBL" id="KKL98174.1"/>
    </source>
</evidence>
<dbReference type="AlphaFoldDB" id="A0A0F9GH41"/>
<organism evidence="1">
    <name type="scientific">marine sediment metagenome</name>
    <dbReference type="NCBI Taxonomy" id="412755"/>
    <lineage>
        <taxon>unclassified sequences</taxon>
        <taxon>metagenomes</taxon>
        <taxon>ecological metagenomes</taxon>
    </lineage>
</organism>
<accession>A0A0F9GH41</accession>
<proteinExistence type="predicted"/>
<protein>
    <submittedName>
        <fullName evidence="1">Uncharacterized protein</fullName>
    </submittedName>
</protein>
<reference evidence="1" key="1">
    <citation type="journal article" date="2015" name="Nature">
        <title>Complex archaea that bridge the gap between prokaryotes and eukaryotes.</title>
        <authorList>
            <person name="Spang A."/>
            <person name="Saw J.H."/>
            <person name="Jorgensen S.L."/>
            <person name="Zaremba-Niedzwiedzka K."/>
            <person name="Martijn J."/>
            <person name="Lind A.E."/>
            <person name="van Eijk R."/>
            <person name="Schleper C."/>
            <person name="Guy L."/>
            <person name="Ettema T.J."/>
        </authorList>
    </citation>
    <scope>NUCLEOTIDE SEQUENCE</scope>
</reference>
<name>A0A0F9GH41_9ZZZZ</name>
<comment type="caution">
    <text evidence="1">The sequence shown here is derived from an EMBL/GenBank/DDBJ whole genome shotgun (WGS) entry which is preliminary data.</text>
</comment>